<evidence type="ECO:0000313" key="3">
    <source>
        <dbReference type="Proteomes" id="UP000298285"/>
    </source>
</evidence>
<dbReference type="RefSeq" id="WP_135106238.1">
    <property type="nucleotide sequence ID" value="NZ_JADGKW010000004.1"/>
</dbReference>
<dbReference type="InterPro" id="IPR036873">
    <property type="entry name" value="Rhodanese-like_dom_sf"/>
</dbReference>
<dbReference type="Gene3D" id="3.40.250.10">
    <property type="entry name" value="Rhodanese-like domain"/>
    <property type="match status" value="1"/>
</dbReference>
<proteinExistence type="predicted"/>
<dbReference type="InterPro" id="IPR001763">
    <property type="entry name" value="Rhodanese-like_dom"/>
</dbReference>
<name>A0A4Y9IK60_9BACT</name>
<dbReference type="Pfam" id="PF00581">
    <property type="entry name" value="Rhodanese"/>
    <property type="match status" value="1"/>
</dbReference>
<dbReference type="PROSITE" id="PS50206">
    <property type="entry name" value="RHODANESE_3"/>
    <property type="match status" value="1"/>
</dbReference>
<protein>
    <submittedName>
        <fullName evidence="2">Rhodanese-like domain-containing protein</fullName>
    </submittedName>
</protein>
<comment type="caution">
    <text evidence="2">The sequence shown here is derived from an EMBL/GenBank/DDBJ whole genome shotgun (WGS) entry which is preliminary data.</text>
</comment>
<feature type="domain" description="Rhodanese" evidence="1">
    <location>
        <begin position="44"/>
        <end position="114"/>
    </location>
</feature>
<dbReference type="SMART" id="SM00450">
    <property type="entry name" value="RHOD"/>
    <property type="match status" value="1"/>
</dbReference>
<dbReference type="CDD" id="cd00158">
    <property type="entry name" value="RHOD"/>
    <property type="match status" value="1"/>
</dbReference>
<dbReference type="PANTHER" id="PTHR43031:SF16">
    <property type="entry name" value="OXIDOREDUCTASE"/>
    <property type="match status" value="1"/>
</dbReference>
<dbReference type="InterPro" id="IPR050229">
    <property type="entry name" value="GlpE_sulfurtransferase"/>
</dbReference>
<evidence type="ECO:0000313" key="2">
    <source>
        <dbReference type="EMBL" id="TFU88853.1"/>
    </source>
</evidence>
<organism evidence="2 3">
    <name type="scientific">Dysgonomonas mossii</name>
    <dbReference type="NCBI Taxonomy" id="163665"/>
    <lineage>
        <taxon>Bacteria</taxon>
        <taxon>Pseudomonadati</taxon>
        <taxon>Bacteroidota</taxon>
        <taxon>Bacteroidia</taxon>
        <taxon>Bacteroidales</taxon>
        <taxon>Dysgonomonadaceae</taxon>
        <taxon>Dysgonomonas</taxon>
    </lineage>
</organism>
<dbReference type="EMBL" id="SPPK01000004">
    <property type="protein sequence ID" value="TFU88853.1"/>
    <property type="molecule type" value="Genomic_DNA"/>
</dbReference>
<evidence type="ECO:0000259" key="1">
    <source>
        <dbReference type="PROSITE" id="PS50206"/>
    </source>
</evidence>
<gene>
    <name evidence="2" type="ORF">E4T88_13375</name>
</gene>
<dbReference type="PANTHER" id="PTHR43031">
    <property type="entry name" value="FAD-DEPENDENT OXIDOREDUCTASE"/>
    <property type="match status" value="1"/>
</dbReference>
<sequence length="124" mass="14071">MSPYHFLIGLAFLPSYILAQNYKVIIHPQDSIIIRTDKSRYLLPQDSTLIVDVRTPDEFVQAHYPGALNLPLDTLIGSEEILKKYKNVVVVCRTGKRSKKAKAVLEQNGLENVYDGGDWQILNE</sequence>
<dbReference type="AlphaFoldDB" id="A0A4Y9IK60"/>
<accession>A0A4Y9IK60</accession>
<dbReference type="SUPFAM" id="SSF52821">
    <property type="entry name" value="Rhodanese/Cell cycle control phosphatase"/>
    <property type="match status" value="1"/>
</dbReference>
<reference evidence="2 3" key="1">
    <citation type="submission" date="2019-03" db="EMBL/GenBank/DDBJ databases">
        <title>Diversity of the mouse oral microbiome.</title>
        <authorList>
            <person name="Joseph S."/>
            <person name="Aduse-Opoku J."/>
            <person name="Curtis M."/>
            <person name="Wade W."/>
            <person name="Hashim A."/>
        </authorList>
    </citation>
    <scope>NUCLEOTIDE SEQUENCE [LARGE SCALE GENOMIC DNA]</scope>
    <source>
        <strain evidence="2 3">P11</strain>
    </source>
</reference>
<dbReference type="OrthoDB" id="1450994at2"/>
<dbReference type="Proteomes" id="UP000298285">
    <property type="component" value="Unassembled WGS sequence"/>
</dbReference>